<feature type="region of interest" description="Disordered" evidence="1">
    <location>
        <begin position="515"/>
        <end position="537"/>
    </location>
</feature>
<feature type="compositionally biased region" description="Low complexity" evidence="1">
    <location>
        <begin position="520"/>
        <end position="529"/>
    </location>
</feature>
<feature type="region of interest" description="Disordered" evidence="1">
    <location>
        <begin position="318"/>
        <end position="360"/>
    </location>
</feature>
<evidence type="ECO:0000313" key="3">
    <source>
        <dbReference type="Proteomes" id="UP000738325"/>
    </source>
</evidence>
<feature type="compositionally biased region" description="Polar residues" evidence="1">
    <location>
        <begin position="73"/>
        <end position="82"/>
    </location>
</feature>
<feature type="region of interest" description="Disordered" evidence="1">
    <location>
        <begin position="597"/>
        <end position="626"/>
    </location>
</feature>
<gene>
    <name evidence="2" type="ORF">BGZ99_002205</name>
</gene>
<reference evidence="2" key="1">
    <citation type="journal article" date="2020" name="Fungal Divers.">
        <title>Resolving the Mortierellaceae phylogeny through synthesis of multi-gene phylogenetics and phylogenomics.</title>
        <authorList>
            <person name="Vandepol N."/>
            <person name="Liber J."/>
            <person name="Desiro A."/>
            <person name="Na H."/>
            <person name="Kennedy M."/>
            <person name="Barry K."/>
            <person name="Grigoriev I.V."/>
            <person name="Miller A.N."/>
            <person name="O'Donnell K."/>
            <person name="Stajich J.E."/>
            <person name="Bonito G."/>
        </authorList>
    </citation>
    <scope>NUCLEOTIDE SEQUENCE</scope>
    <source>
        <strain evidence="2">REB-010B</strain>
    </source>
</reference>
<evidence type="ECO:0008006" key="4">
    <source>
        <dbReference type="Google" id="ProtNLM"/>
    </source>
</evidence>
<feature type="region of interest" description="Disordered" evidence="1">
    <location>
        <begin position="105"/>
        <end position="135"/>
    </location>
</feature>
<proteinExistence type="predicted"/>
<dbReference type="AlphaFoldDB" id="A0A9P6RSP9"/>
<feature type="compositionally biased region" description="Acidic residues" evidence="1">
    <location>
        <begin position="108"/>
        <end position="132"/>
    </location>
</feature>
<protein>
    <recommendedName>
        <fullName evidence="4">Sld7 C-terminal domain-containing protein</fullName>
    </recommendedName>
</protein>
<dbReference type="EMBL" id="JAAAIP010000163">
    <property type="protein sequence ID" value="KAG0324100.1"/>
    <property type="molecule type" value="Genomic_DNA"/>
</dbReference>
<comment type="caution">
    <text evidence="2">The sequence shown here is derived from an EMBL/GenBank/DDBJ whole genome shotgun (WGS) entry which is preliminary data.</text>
</comment>
<feature type="compositionally biased region" description="Basic residues" evidence="1">
    <location>
        <begin position="29"/>
        <end position="39"/>
    </location>
</feature>
<feature type="compositionally biased region" description="Low complexity" evidence="1">
    <location>
        <begin position="53"/>
        <end position="66"/>
    </location>
</feature>
<feature type="region of interest" description="Disordered" evidence="1">
    <location>
        <begin position="26"/>
        <end position="86"/>
    </location>
</feature>
<keyword evidence="3" id="KW-1185">Reference proteome</keyword>
<dbReference type="Proteomes" id="UP000738325">
    <property type="component" value="Unassembled WGS sequence"/>
</dbReference>
<evidence type="ECO:0000313" key="2">
    <source>
        <dbReference type="EMBL" id="KAG0324100.1"/>
    </source>
</evidence>
<dbReference type="OrthoDB" id="2431874at2759"/>
<name>A0A9P6RSP9_9FUNG</name>
<accession>A0A9P6RSP9</accession>
<organism evidence="2 3">
    <name type="scientific">Dissophora globulifera</name>
    <dbReference type="NCBI Taxonomy" id="979702"/>
    <lineage>
        <taxon>Eukaryota</taxon>
        <taxon>Fungi</taxon>
        <taxon>Fungi incertae sedis</taxon>
        <taxon>Mucoromycota</taxon>
        <taxon>Mortierellomycotina</taxon>
        <taxon>Mortierellomycetes</taxon>
        <taxon>Mortierellales</taxon>
        <taxon>Mortierellaceae</taxon>
        <taxon>Dissophora</taxon>
    </lineage>
</organism>
<sequence>MDHQPQLNIVPGPQKETFDEEAAFSFRRQAPKKQPRPRSQHLVPDTHSIPEHSLLSSSSSPPSASPRAEGAAQTPSGRVSQDISAIAPSASSESILYSSAATVTSNPFEDELQSQQQQEEEEEEEEEEEQEQVENGSEWRLVWCGSWIVPSLEPMSLSSSTTRPISSSTSRKTLGLQKKASLDVQQQIVFQGRDGAKLQPTVTELSGIAFAISQPQAPTLSESLGPSAQIMRENTEMHLIARIRLSSFPVCLLMPGCTEPCRVFTSPENKASATCLQELFDHDDIDEMTTRCRAGDGTAVSQIGLLLRLASKPGLNQKKKGMLSGHLRQDDNPFLQPSRPGHGGSSASTKPTADSDDPRHRIYQETSMFLVYGVLTDDSTDRETTHADQGKKDGLPTMSFFAYPLVDQARFSGEVQLNARAVDWLRQDAEEAHKTDLARPAETGKHVIYEDPDVDSIMNGGDGDGQDSVYRSEWSLSVDMDVDGLVDASLRQEMEMLEALERSKTWSPYTVMTPPAAPLSTTGTHHTSTNSKDTSKDRILSRSQTFVDVKDRSARMPGSWGRHRSMDSHGGITALNTNSIAATTKATISAMASTTTTRATIAPRTIRKEPSRRKSPSRAPQQPLDVTTESLRRKLLGPGLARTELPSISSMSSTVSATKSVEARNKATVKSLTSATLSKINIAPDHEDFKECASNLYRSVTFAMRKDIGKRRYHLEELERLMDRHAALL</sequence>
<evidence type="ECO:0000256" key="1">
    <source>
        <dbReference type="SAM" id="MobiDB-lite"/>
    </source>
</evidence>